<proteinExistence type="predicted"/>
<protein>
    <recommendedName>
        <fullName evidence="2">IS1 transposase</fullName>
    </recommendedName>
</protein>
<dbReference type="AlphaFoldDB" id="A0A7G9ZBV8"/>
<reference evidence="1" key="1">
    <citation type="submission" date="2020-06" db="EMBL/GenBank/DDBJ databases">
        <title>Unique genomic features of the anaerobic methanotrophic archaea.</title>
        <authorList>
            <person name="Chadwick G.L."/>
            <person name="Skennerton C.T."/>
            <person name="Laso-Perez R."/>
            <person name="Leu A.O."/>
            <person name="Speth D.R."/>
            <person name="Yu H."/>
            <person name="Morgan-Lang C."/>
            <person name="Hatzenpichler R."/>
            <person name="Goudeau D."/>
            <person name="Malmstrom R."/>
            <person name="Brazelton W.J."/>
            <person name="Woyke T."/>
            <person name="Hallam S.J."/>
            <person name="Tyson G.W."/>
            <person name="Wegener G."/>
            <person name="Boetius A."/>
            <person name="Orphan V."/>
        </authorList>
    </citation>
    <scope>NUCLEOTIDE SEQUENCE</scope>
</reference>
<gene>
    <name evidence="1" type="ORF">GBAFDLPJ_00036</name>
</gene>
<evidence type="ECO:0000313" key="1">
    <source>
        <dbReference type="EMBL" id="QNO57742.1"/>
    </source>
</evidence>
<sequence length="151" mass="18123">MIEKLSERTEQPSMQTKIEVFTDGNDDYTYVLPDYYADTCINYGQLVKIRENGRVVRKEKRAIYGTPDPSDIETTDIENYNGILRERIGRLVRKTKCFSKRRWRLKCSLQVFQFYWNFMNEFKRRTSPAMLEGLADHLWTWHDFFSLTILN</sequence>
<accession>A0A7G9ZBV8</accession>
<evidence type="ECO:0008006" key="2">
    <source>
        <dbReference type="Google" id="ProtNLM"/>
    </source>
</evidence>
<organism evidence="1">
    <name type="scientific">Candidatus Methanophaga sp. ANME-1 ERB7</name>
    <dbReference type="NCBI Taxonomy" id="2759913"/>
    <lineage>
        <taxon>Archaea</taxon>
        <taxon>Methanobacteriati</taxon>
        <taxon>Methanobacteriota</taxon>
        <taxon>Stenosarchaea group</taxon>
        <taxon>Methanomicrobia</taxon>
        <taxon>Candidatus Methanophagales</taxon>
        <taxon>Candidatus Methanophagaceae</taxon>
        <taxon>Candidatus Methanophaga</taxon>
    </lineage>
</organism>
<dbReference type="EMBL" id="MT631700">
    <property type="protein sequence ID" value="QNO57742.1"/>
    <property type="molecule type" value="Genomic_DNA"/>
</dbReference>
<name>A0A7G9ZBV8_9EURY</name>